<evidence type="ECO:0000256" key="2">
    <source>
        <dbReference type="SAM" id="Phobius"/>
    </source>
</evidence>
<reference evidence="3 4" key="1">
    <citation type="journal article" date="2024" name="Microbiol. Resour. Announc.">
        <title>Genome annotations for the ascomycete fungi Trichoderma harzianum, Trichoderma aggressivum, and Purpureocillium lilacinum.</title>
        <authorList>
            <person name="Beijen E.P.W."/>
            <person name="Ohm R.A."/>
        </authorList>
    </citation>
    <scope>NUCLEOTIDE SEQUENCE [LARGE SCALE GENOMIC DNA]</scope>
    <source>
        <strain evidence="3 4">CBS 150709</strain>
    </source>
</reference>
<evidence type="ECO:0000256" key="1">
    <source>
        <dbReference type="SAM" id="MobiDB-lite"/>
    </source>
</evidence>
<evidence type="ECO:0000313" key="4">
    <source>
        <dbReference type="Proteomes" id="UP001287286"/>
    </source>
</evidence>
<feature type="region of interest" description="Disordered" evidence="1">
    <location>
        <begin position="519"/>
        <end position="551"/>
    </location>
</feature>
<keyword evidence="2" id="KW-0472">Membrane</keyword>
<dbReference type="Proteomes" id="UP001287286">
    <property type="component" value="Unassembled WGS sequence"/>
</dbReference>
<organism evidence="3 4">
    <name type="scientific">Purpureocillium lilacinum</name>
    <name type="common">Paecilomyces lilacinus</name>
    <dbReference type="NCBI Taxonomy" id="33203"/>
    <lineage>
        <taxon>Eukaryota</taxon>
        <taxon>Fungi</taxon>
        <taxon>Dikarya</taxon>
        <taxon>Ascomycota</taxon>
        <taxon>Pezizomycotina</taxon>
        <taxon>Sordariomycetes</taxon>
        <taxon>Hypocreomycetidae</taxon>
        <taxon>Hypocreales</taxon>
        <taxon>Ophiocordycipitaceae</taxon>
        <taxon>Purpureocillium</taxon>
    </lineage>
</organism>
<feature type="region of interest" description="Disordered" evidence="1">
    <location>
        <begin position="31"/>
        <end position="71"/>
    </location>
</feature>
<sequence length="594" mass="64802">MFPKQKTTESITDNPQSVGAAHLRASKVCPEHATRPAQGSRDGMRAPVGVRTACGPSLVRRPPRRNETRRTRPPLLVRVHGFDAAPLCSWTFAGVSLLIFVLVRAAWMNGRWPRLGRPRLVLFPRGDVRVPSPAPSQPFENEYQAFGGPVPPPKSPPCLSSPGQALIMSFLMPQRIAKCHQRPRRLNSTPPALVGACPPATDSENPPPAESHFACGTVTRRIETDSRCRATTNCRHAALRCPVRRSALPLAQRKKIHPGPAPPSRPPSRPLLARGQPPWKPPSIPQNDSTASPVSSLNGCIPRVVGVRGGFGWEARSHTRQGRLHSHAWGPLQTAQHDCSPATNGELPLSGCGLAGRGSSTAARECARRPRGTRMNAPTELQLRACRVCHCAFCPSSDTDRSLNDAIWQNARGGCARAVDATECALCPSLARSILHTKHPCALANGTLVLTYRIDGDIRRALFPGSIGPRDVTWDLIGSMMQNKTNGDAQRPLLGIGTLMQGGGRRWRDIDLPTLPRSWFPSSRGSQARKATRNLSKSLSHSRPNPPRVYTTSELDRYTQRRRSSIAERGETVNMAGRNPRRYLAPAAATFRVN</sequence>
<feature type="region of interest" description="Disordered" evidence="1">
    <location>
        <begin position="249"/>
        <end position="296"/>
    </location>
</feature>
<evidence type="ECO:0000313" key="3">
    <source>
        <dbReference type="EMBL" id="KAK4093123.1"/>
    </source>
</evidence>
<protein>
    <submittedName>
        <fullName evidence="3">Uncharacterized protein</fullName>
    </submittedName>
</protein>
<keyword evidence="2" id="KW-0812">Transmembrane</keyword>
<proteinExistence type="predicted"/>
<comment type="caution">
    <text evidence="3">The sequence shown here is derived from an EMBL/GenBank/DDBJ whole genome shotgun (WGS) entry which is preliminary data.</text>
</comment>
<dbReference type="EMBL" id="JAWRVI010000006">
    <property type="protein sequence ID" value="KAK4093123.1"/>
    <property type="molecule type" value="Genomic_DNA"/>
</dbReference>
<keyword evidence="2" id="KW-1133">Transmembrane helix</keyword>
<name>A0ABR0CBK8_PURLI</name>
<keyword evidence="4" id="KW-1185">Reference proteome</keyword>
<feature type="compositionally biased region" description="Polar residues" evidence="1">
    <location>
        <begin position="285"/>
        <end position="296"/>
    </location>
</feature>
<feature type="compositionally biased region" description="Pro residues" evidence="1">
    <location>
        <begin position="259"/>
        <end position="269"/>
    </location>
</feature>
<feature type="transmembrane region" description="Helical" evidence="2">
    <location>
        <begin position="84"/>
        <end position="107"/>
    </location>
</feature>
<feature type="compositionally biased region" description="Polar residues" evidence="1">
    <location>
        <begin position="533"/>
        <end position="543"/>
    </location>
</feature>
<gene>
    <name evidence="3" type="ORF">Purlil1_2280</name>
</gene>
<accession>A0ABR0CBK8</accession>